<comment type="caution">
    <text evidence="1">The sequence shown here is derived from an EMBL/GenBank/DDBJ whole genome shotgun (WGS) entry which is preliminary data.</text>
</comment>
<sequence length="51" mass="6278">QKPRVPDVIFYVNFYRRRRWRGVVSSQMTFRDKCMHVCSMDENPKHTYQAI</sequence>
<feature type="non-terminal residue" evidence="1">
    <location>
        <position position="1"/>
    </location>
</feature>
<organism evidence="1 2">
    <name type="scientific">Caerostris extrusa</name>
    <name type="common">Bark spider</name>
    <name type="synonym">Caerostris bankana</name>
    <dbReference type="NCBI Taxonomy" id="172846"/>
    <lineage>
        <taxon>Eukaryota</taxon>
        <taxon>Metazoa</taxon>
        <taxon>Ecdysozoa</taxon>
        <taxon>Arthropoda</taxon>
        <taxon>Chelicerata</taxon>
        <taxon>Arachnida</taxon>
        <taxon>Araneae</taxon>
        <taxon>Araneomorphae</taxon>
        <taxon>Entelegynae</taxon>
        <taxon>Araneoidea</taxon>
        <taxon>Araneidae</taxon>
        <taxon>Caerostris</taxon>
    </lineage>
</organism>
<keyword evidence="2" id="KW-1185">Reference proteome</keyword>
<reference evidence="1 2" key="1">
    <citation type="submission" date="2021-06" db="EMBL/GenBank/DDBJ databases">
        <title>Caerostris extrusa draft genome.</title>
        <authorList>
            <person name="Kono N."/>
            <person name="Arakawa K."/>
        </authorList>
    </citation>
    <scope>NUCLEOTIDE SEQUENCE [LARGE SCALE GENOMIC DNA]</scope>
</reference>
<dbReference type="EMBL" id="BPLR01021037">
    <property type="protein sequence ID" value="GIX85240.1"/>
    <property type="molecule type" value="Genomic_DNA"/>
</dbReference>
<gene>
    <name evidence="1" type="ORF">CEXT_333311</name>
</gene>
<evidence type="ECO:0000313" key="2">
    <source>
        <dbReference type="Proteomes" id="UP001054945"/>
    </source>
</evidence>
<protein>
    <submittedName>
        <fullName evidence="1">Uncharacterized protein</fullName>
    </submittedName>
</protein>
<dbReference type="AlphaFoldDB" id="A0AAV4NKC3"/>
<proteinExistence type="predicted"/>
<evidence type="ECO:0000313" key="1">
    <source>
        <dbReference type="EMBL" id="GIX85240.1"/>
    </source>
</evidence>
<accession>A0AAV4NKC3</accession>
<dbReference type="Proteomes" id="UP001054945">
    <property type="component" value="Unassembled WGS sequence"/>
</dbReference>
<name>A0AAV4NKC3_CAEEX</name>